<comment type="caution">
    <text evidence="8">The sequence shown here is derived from an EMBL/GenBank/DDBJ whole genome shotgun (WGS) entry which is preliminary data.</text>
</comment>
<dbReference type="GO" id="GO:0001006">
    <property type="term" value="F:RNA polymerase III type 3 promoter sequence-specific DNA binding"/>
    <property type="evidence" value="ECO:0007669"/>
    <property type="project" value="TreeGrafter"/>
</dbReference>
<organism evidence="8 9">
    <name type="scientific">Stephania cephalantha</name>
    <dbReference type="NCBI Taxonomy" id="152367"/>
    <lineage>
        <taxon>Eukaryota</taxon>
        <taxon>Viridiplantae</taxon>
        <taxon>Streptophyta</taxon>
        <taxon>Embryophyta</taxon>
        <taxon>Tracheophyta</taxon>
        <taxon>Spermatophyta</taxon>
        <taxon>Magnoliopsida</taxon>
        <taxon>Ranunculales</taxon>
        <taxon>Menispermaceae</taxon>
        <taxon>Menispermoideae</taxon>
        <taxon>Cissampelideae</taxon>
        <taxon>Stephania</taxon>
    </lineage>
</organism>
<feature type="domain" description="HTH myb-type" evidence="7">
    <location>
        <begin position="507"/>
        <end position="552"/>
    </location>
</feature>
<evidence type="ECO:0000313" key="9">
    <source>
        <dbReference type="Proteomes" id="UP001419268"/>
    </source>
</evidence>
<evidence type="ECO:0000256" key="3">
    <source>
        <dbReference type="ARBA" id="ARBA00023163"/>
    </source>
</evidence>
<evidence type="ECO:0000256" key="1">
    <source>
        <dbReference type="ARBA" id="ARBA00023015"/>
    </source>
</evidence>
<evidence type="ECO:0000313" key="8">
    <source>
        <dbReference type="EMBL" id="KAK9118572.1"/>
    </source>
</evidence>
<dbReference type="Gene3D" id="1.10.10.60">
    <property type="entry name" value="Homeodomain-like"/>
    <property type="match status" value="4"/>
</dbReference>
<feature type="region of interest" description="Disordered" evidence="5">
    <location>
        <begin position="1"/>
        <end position="24"/>
    </location>
</feature>
<feature type="domain" description="HTH myb-type" evidence="7">
    <location>
        <begin position="448"/>
        <end position="503"/>
    </location>
</feature>
<proteinExistence type="predicted"/>
<keyword evidence="2" id="KW-0238">DNA-binding</keyword>
<dbReference type="EMBL" id="JBBNAG010000007">
    <property type="protein sequence ID" value="KAK9118572.1"/>
    <property type="molecule type" value="Genomic_DNA"/>
</dbReference>
<name>A0AAP0IN90_9MAGN</name>
<evidence type="ECO:0000256" key="5">
    <source>
        <dbReference type="SAM" id="MobiDB-lite"/>
    </source>
</evidence>
<dbReference type="PANTHER" id="PTHR46621:SF1">
    <property type="entry name" value="SNRNA-ACTIVATING PROTEIN COMPLEX SUBUNIT 4"/>
    <property type="match status" value="1"/>
</dbReference>
<protein>
    <submittedName>
        <fullName evidence="8">Uncharacterized protein</fullName>
    </submittedName>
</protein>
<feature type="compositionally biased region" description="Polar residues" evidence="5">
    <location>
        <begin position="156"/>
        <end position="168"/>
    </location>
</feature>
<evidence type="ECO:0000256" key="2">
    <source>
        <dbReference type="ARBA" id="ARBA00023125"/>
    </source>
</evidence>
<dbReference type="CDD" id="cd00167">
    <property type="entry name" value="SANT"/>
    <property type="match status" value="3"/>
</dbReference>
<feature type="domain" description="Myb-like" evidence="6">
    <location>
        <begin position="448"/>
        <end position="499"/>
    </location>
</feature>
<sequence>MAIPLQKGETKDADDASDEEDKEAFRRACALAGTNPSDVNAEAMLSDSEGSDFDDIEFARTIQQRFSIPSENVRPLVLKPLRTLPPGASDDEEDDFETLRAIERRFSKYNSDSLKRNSECSFDKPDLNCGNITTTNPETRKELDEESPRFEEAPVTPQTRESVADSNLRNQSCSPIEWHCAESHEESTSPSKYSSLCNAKYAQMFIDAIKRNRSCQRFIRGKLIQLEARIEENKKLKERVKLIRDYQVSCKKRIGQPSLLRKDPHVNDKKGRASHSGPIENSHVANYRKVLKQYSLPLCKQKWSKAEKESLEKGIKQQYQEMLLEKSLEVLSASNEYSGDSNAFDDAIASITNFEITPERLRSFVPMVDWEQLASTYLTGRSGAECEARWINCEDPLINHNPWTNIEDKNLLFILQQRGLHNWVNIASSLGTNRTPFQCLTRFQRSLNAFIMKRDWTEDDDSQLRAAVEAFGEHDWQMVASYMEGRTGTQCSNRWNKSLNPRRDRVGRWAVEEDKHLKVSVTLFGAKAWNKIAQFVPGRTQAQCRERWLNVLDPALNLGEWTEEEDAKLKEAITKYGYCWSKIAACVPPRTDNQCRRRWKVLLPHEVPLLQAARRLQKVALISNFVDREEERPALGPGDFLPLPWGDSVPADENGGDSIPADENGEVNAGNDEKTRAKSKSKKQKVSSCGASMKKSSRRRGSKCQKSSQATKVNDEVENLERGEPVLSKRKTREPRLKDKCAESAASKEDLQFSSEIVAGRKACESYSKKKCPESATGNQDLQLLPETDLKRKASKPNVKSKCAESTNVNRKTPSSFEPSIVSATSIIHDNLIRLESKGTSKQPTKGDKFTNKKRKIRESSLSSDDSNSLYIDDDDDDDGTFGISNTASSRKKRKTQVRHSRKGRSIAQLQVCHETTSENEQSANGMSTVINVHSESRYGQSVEDATNSEEITETNDEGVTLASFLENNGRKRRCKIPKNTMTTSTQVPLPRLKKRKRIKLPQAAQDLLVHNKQSADVASNGVWMRADISPDGTAGNATCASYLKESIETTEDRTTLASFLLKKKSKRRGGAAMERDRTVSPT</sequence>
<gene>
    <name evidence="8" type="ORF">Scep_016665</name>
</gene>
<evidence type="ECO:0000256" key="4">
    <source>
        <dbReference type="ARBA" id="ARBA00023242"/>
    </source>
</evidence>
<keyword evidence="9" id="KW-1185">Reference proteome</keyword>
<evidence type="ECO:0000259" key="7">
    <source>
        <dbReference type="PROSITE" id="PS51294"/>
    </source>
</evidence>
<dbReference type="GO" id="GO:0042796">
    <property type="term" value="P:snRNA transcription by RNA polymerase III"/>
    <property type="evidence" value="ECO:0007669"/>
    <property type="project" value="TreeGrafter"/>
</dbReference>
<feature type="compositionally biased region" description="Basic residues" evidence="5">
    <location>
        <begin position="890"/>
        <end position="905"/>
    </location>
</feature>
<dbReference type="PANTHER" id="PTHR46621">
    <property type="entry name" value="SNRNA-ACTIVATING PROTEIN COMPLEX SUBUNIT 4"/>
    <property type="match status" value="1"/>
</dbReference>
<keyword evidence="1" id="KW-0805">Transcription regulation</keyword>
<dbReference type="InterPro" id="IPR051575">
    <property type="entry name" value="Myb-like_DNA-bd"/>
</dbReference>
<feature type="compositionally biased region" description="Basic and acidic residues" evidence="5">
    <location>
        <begin position="713"/>
        <end position="724"/>
    </location>
</feature>
<dbReference type="GO" id="GO:0000978">
    <property type="term" value="F:RNA polymerase II cis-regulatory region sequence-specific DNA binding"/>
    <property type="evidence" value="ECO:0007669"/>
    <property type="project" value="TreeGrafter"/>
</dbReference>
<feature type="domain" description="Myb-like" evidence="6">
    <location>
        <begin position="507"/>
        <end position="552"/>
    </location>
</feature>
<keyword evidence="3" id="KW-0804">Transcription</keyword>
<feature type="compositionally biased region" description="Polar residues" evidence="5">
    <location>
        <begin position="804"/>
        <end position="822"/>
    </location>
</feature>
<feature type="domain" description="Myb-like" evidence="6">
    <location>
        <begin position="395"/>
        <end position="447"/>
    </location>
</feature>
<feature type="domain" description="Myb-like" evidence="6">
    <location>
        <begin position="553"/>
        <end position="603"/>
    </location>
</feature>
<feature type="compositionally biased region" description="Basic and acidic residues" evidence="5">
    <location>
        <begin position="260"/>
        <end position="271"/>
    </location>
</feature>
<dbReference type="Pfam" id="PF00249">
    <property type="entry name" value="Myb_DNA-binding"/>
    <property type="match status" value="4"/>
</dbReference>
<dbReference type="PROSITE" id="PS51294">
    <property type="entry name" value="HTH_MYB"/>
    <property type="match status" value="3"/>
</dbReference>
<reference evidence="8 9" key="1">
    <citation type="submission" date="2024-01" db="EMBL/GenBank/DDBJ databases">
        <title>Genome assemblies of Stephania.</title>
        <authorList>
            <person name="Yang L."/>
        </authorList>
    </citation>
    <scope>NUCLEOTIDE SEQUENCE [LARGE SCALE GENOMIC DNA]</scope>
    <source>
        <strain evidence="8">JXDWG</strain>
        <tissue evidence="8">Leaf</tissue>
    </source>
</reference>
<dbReference type="InterPro" id="IPR009057">
    <property type="entry name" value="Homeodomain-like_sf"/>
</dbReference>
<dbReference type="SMART" id="SM00717">
    <property type="entry name" value="SANT"/>
    <property type="match status" value="5"/>
</dbReference>
<feature type="compositionally biased region" description="Basic and acidic residues" evidence="5">
    <location>
        <begin position="835"/>
        <end position="851"/>
    </location>
</feature>
<feature type="compositionally biased region" description="Basic and acidic residues" evidence="5">
    <location>
        <begin position="138"/>
        <end position="152"/>
    </location>
</feature>
<feature type="compositionally biased region" description="Low complexity" evidence="5">
    <location>
        <begin position="860"/>
        <end position="871"/>
    </location>
</feature>
<dbReference type="InterPro" id="IPR017930">
    <property type="entry name" value="Myb_dom"/>
</dbReference>
<dbReference type="AlphaFoldDB" id="A0AAP0IN90"/>
<feature type="region of interest" description="Disordered" evidence="5">
    <location>
        <begin position="636"/>
        <end position="748"/>
    </location>
</feature>
<dbReference type="PROSITE" id="PS50090">
    <property type="entry name" value="MYB_LIKE"/>
    <property type="match status" value="4"/>
</dbReference>
<dbReference type="Proteomes" id="UP001419268">
    <property type="component" value="Unassembled WGS sequence"/>
</dbReference>
<feature type="region of interest" description="Disordered" evidence="5">
    <location>
        <begin position="835"/>
        <end position="907"/>
    </location>
</feature>
<keyword evidence="4" id="KW-0539">Nucleus</keyword>
<evidence type="ECO:0000259" key="6">
    <source>
        <dbReference type="PROSITE" id="PS50090"/>
    </source>
</evidence>
<accession>A0AAP0IN90</accession>
<feature type="region of interest" description="Disordered" evidence="5">
    <location>
        <begin position="768"/>
        <end position="822"/>
    </location>
</feature>
<feature type="compositionally biased region" description="Basic and acidic residues" evidence="5">
    <location>
        <begin position="734"/>
        <end position="748"/>
    </location>
</feature>
<dbReference type="InterPro" id="IPR001005">
    <property type="entry name" value="SANT/Myb"/>
</dbReference>
<dbReference type="SUPFAM" id="SSF46689">
    <property type="entry name" value="Homeodomain-like"/>
    <property type="match status" value="3"/>
</dbReference>
<feature type="domain" description="HTH myb-type" evidence="7">
    <location>
        <begin position="553"/>
        <end position="607"/>
    </location>
</feature>
<dbReference type="GO" id="GO:0042795">
    <property type="term" value="P:snRNA transcription by RNA polymerase II"/>
    <property type="evidence" value="ECO:0007669"/>
    <property type="project" value="TreeGrafter"/>
</dbReference>
<dbReference type="GO" id="GO:0019185">
    <property type="term" value="C:snRNA-activating protein complex"/>
    <property type="evidence" value="ECO:0007669"/>
    <property type="project" value="TreeGrafter"/>
</dbReference>
<feature type="region of interest" description="Disordered" evidence="5">
    <location>
        <begin position="131"/>
        <end position="168"/>
    </location>
</feature>
<feature type="region of interest" description="Disordered" evidence="5">
    <location>
        <begin position="260"/>
        <end position="280"/>
    </location>
</feature>